<evidence type="ECO:0000256" key="1">
    <source>
        <dbReference type="ARBA" id="ARBA00022448"/>
    </source>
</evidence>
<keyword evidence="4" id="KW-0249">Electron transport</keyword>
<dbReference type="InterPro" id="IPR050597">
    <property type="entry name" value="Cytochrome_c_Oxidase_Subunit"/>
</dbReference>
<keyword evidence="10" id="KW-1185">Reference proteome</keyword>
<dbReference type="OrthoDB" id="9773456at2"/>
<keyword evidence="3 6" id="KW-0479">Metal-binding</keyword>
<feature type="chain" id="PRO_5003010146" evidence="7">
    <location>
        <begin position="21"/>
        <end position="238"/>
    </location>
</feature>
<dbReference type="EMBL" id="CP001801">
    <property type="protein sequence ID" value="ACX96670.1"/>
    <property type="molecule type" value="Genomic_DNA"/>
</dbReference>
<evidence type="ECO:0000313" key="9">
    <source>
        <dbReference type="EMBL" id="ACX96670.1"/>
    </source>
</evidence>
<dbReference type="PROSITE" id="PS51007">
    <property type="entry name" value="CYTC"/>
    <property type="match status" value="2"/>
</dbReference>
<protein>
    <submittedName>
        <fullName evidence="9">Cytochrome c class I</fullName>
    </submittedName>
</protein>
<organism evidence="9 10">
    <name type="scientific">Halothiobacillus neapolitanus (strain ATCC 23641 / DSM 15147 / CIP 104769 / NCIMB 8539 / c2)</name>
    <name type="common">Thiobacillus neapolitanus</name>
    <dbReference type="NCBI Taxonomy" id="555778"/>
    <lineage>
        <taxon>Bacteria</taxon>
        <taxon>Pseudomonadati</taxon>
        <taxon>Pseudomonadota</taxon>
        <taxon>Gammaproteobacteria</taxon>
        <taxon>Chromatiales</taxon>
        <taxon>Halothiobacillaceae</taxon>
        <taxon>Halothiobacillus</taxon>
    </lineage>
</organism>
<dbReference type="GO" id="GO:0020037">
    <property type="term" value="F:heme binding"/>
    <property type="evidence" value="ECO:0007669"/>
    <property type="project" value="InterPro"/>
</dbReference>
<dbReference type="AlphaFoldDB" id="D0L1U7"/>
<name>D0L1U7_HALNC</name>
<dbReference type="Pfam" id="PF00034">
    <property type="entry name" value="Cytochrom_C"/>
    <property type="match status" value="2"/>
</dbReference>
<dbReference type="InterPro" id="IPR009056">
    <property type="entry name" value="Cyt_c-like_dom"/>
</dbReference>
<evidence type="ECO:0000256" key="7">
    <source>
        <dbReference type="SAM" id="SignalP"/>
    </source>
</evidence>
<feature type="domain" description="Cytochrome c" evidence="8">
    <location>
        <begin position="46"/>
        <end position="130"/>
    </location>
</feature>
<dbReference type="KEGG" id="hna:Hneap_1848"/>
<sequence length="238" mass="25890">MKKITLAFLLSLGSASLAVAAEHTAHDIVQWTPTTWAEAQRDMPKGDVAAGEKLHSTMFCASCHGAKGESTTNNWPSLTGQSAAYTYKQLLDYKSHLRNEDDRAHIMVVVAKMLSKQDMADLAAFYADQPLPCPNGLSKPAPSLVTVGDPKRLITPCAACHGANGQGGVNETTALRGMPRDYFIRTMEMFREGHRNNDTFKGMSQFAKPLTDQEIAMLADYYACDGKKETASNQASAK</sequence>
<dbReference type="Gene3D" id="1.10.760.10">
    <property type="entry name" value="Cytochrome c-like domain"/>
    <property type="match status" value="2"/>
</dbReference>
<proteinExistence type="predicted"/>
<dbReference type="RefSeq" id="WP_012824703.1">
    <property type="nucleotide sequence ID" value="NC_013422.1"/>
</dbReference>
<keyword evidence="5 6" id="KW-0408">Iron</keyword>
<evidence type="ECO:0000256" key="4">
    <source>
        <dbReference type="ARBA" id="ARBA00022982"/>
    </source>
</evidence>
<dbReference type="PANTHER" id="PTHR33751">
    <property type="entry name" value="CBB3-TYPE CYTOCHROME C OXIDASE SUBUNIT FIXP"/>
    <property type="match status" value="1"/>
</dbReference>
<dbReference type="eggNOG" id="COG2863">
    <property type="taxonomic scope" value="Bacteria"/>
</dbReference>
<dbReference type="GO" id="GO:0046872">
    <property type="term" value="F:metal ion binding"/>
    <property type="evidence" value="ECO:0007669"/>
    <property type="project" value="UniProtKB-KW"/>
</dbReference>
<dbReference type="SUPFAM" id="SSF46626">
    <property type="entry name" value="Cytochrome c"/>
    <property type="match status" value="2"/>
</dbReference>
<reference evidence="9 10" key="1">
    <citation type="submission" date="2009-10" db="EMBL/GenBank/DDBJ databases">
        <title>Complete sequence of Halothiobacillus neapolitanus c2.</title>
        <authorList>
            <consortium name="US DOE Joint Genome Institute"/>
            <person name="Lucas S."/>
            <person name="Copeland A."/>
            <person name="Lapidus A."/>
            <person name="Glavina del Rio T."/>
            <person name="Tice H."/>
            <person name="Bruce D."/>
            <person name="Goodwin L."/>
            <person name="Pitluck S."/>
            <person name="Davenport K."/>
            <person name="Brettin T."/>
            <person name="Detter J.C."/>
            <person name="Han C."/>
            <person name="Tapia R."/>
            <person name="Larimer F."/>
            <person name="Land M."/>
            <person name="Hauser L."/>
            <person name="Kyrpides N."/>
            <person name="Mikhailova N."/>
            <person name="Kerfeld C."/>
            <person name="Cannon G."/>
            <person name="Heinhort S."/>
        </authorList>
    </citation>
    <scope>NUCLEOTIDE SEQUENCE [LARGE SCALE GENOMIC DNA]</scope>
    <source>
        <strain evidence="10">ATCC 23641 / c2</strain>
    </source>
</reference>
<keyword evidence="1" id="KW-0813">Transport</keyword>
<evidence type="ECO:0000256" key="2">
    <source>
        <dbReference type="ARBA" id="ARBA00022617"/>
    </source>
</evidence>
<dbReference type="HOGENOM" id="CLU_076280_2_0_6"/>
<feature type="signal peptide" evidence="7">
    <location>
        <begin position="1"/>
        <end position="20"/>
    </location>
</feature>
<dbReference type="Proteomes" id="UP000009102">
    <property type="component" value="Chromosome"/>
</dbReference>
<dbReference type="GO" id="GO:0009055">
    <property type="term" value="F:electron transfer activity"/>
    <property type="evidence" value="ECO:0007669"/>
    <property type="project" value="InterPro"/>
</dbReference>
<keyword evidence="7" id="KW-0732">Signal</keyword>
<dbReference type="PANTHER" id="PTHR33751:SF9">
    <property type="entry name" value="CYTOCHROME C4"/>
    <property type="match status" value="1"/>
</dbReference>
<evidence type="ECO:0000256" key="3">
    <source>
        <dbReference type="ARBA" id="ARBA00022723"/>
    </source>
</evidence>
<feature type="domain" description="Cytochrome c" evidence="8">
    <location>
        <begin position="143"/>
        <end position="226"/>
    </location>
</feature>
<dbReference type="InterPro" id="IPR036909">
    <property type="entry name" value="Cyt_c-like_dom_sf"/>
</dbReference>
<accession>D0L1U7</accession>
<evidence type="ECO:0000313" key="10">
    <source>
        <dbReference type="Proteomes" id="UP000009102"/>
    </source>
</evidence>
<evidence type="ECO:0000256" key="6">
    <source>
        <dbReference type="PROSITE-ProRule" id="PRU00433"/>
    </source>
</evidence>
<evidence type="ECO:0000256" key="5">
    <source>
        <dbReference type="ARBA" id="ARBA00023004"/>
    </source>
</evidence>
<gene>
    <name evidence="9" type="ordered locus">Hneap_1848</name>
</gene>
<keyword evidence="2 6" id="KW-0349">Heme</keyword>
<evidence type="ECO:0000259" key="8">
    <source>
        <dbReference type="PROSITE" id="PS51007"/>
    </source>
</evidence>
<dbReference type="STRING" id="555778.Hneap_1848"/>